<sequence length="664" mass="69766">MKHSNWLCAGISALSLIGSAAAQEASPDDPIMFVVDGSNSMWGQMDGIAKIELTKSAFADMLPKLDASRPAGLVMYGHRQTGSCEDIELVSAPATKNRSQLTASVNGLSPRGKTPITAALKTAADALPDGGNGTIVLLSDGIETCKADPCAMAQALKEKNIEFTVHVIGVDLRKPADKAALACIADRTGGTFTDIETADSLSDALKDTTSAEGKTDLIQPLRYELRAIDGMEGPVIADARFEILSAADKQVIASQIEDGYDFLPGDYEIIARSGERSGTLETRILKDDETRTITIVIDAALPEASLSFTPSVPAASVLSIAWEGPNGEGDYIELLDAEGQRLEESYFVYTADGAPSLLRVPGDAGAYSLRYVYASLNAPLVTEPLTVTPALASLTLSADAEVGAFVDISWEGPAGEGDMIGIFPAGTPVSERNPLNYERVAKGNPVRVQMPGTEGDYETRYLTGNDMTVLAAAPIRLIPAQGAINAPESAALGEAITIDLTGRFNPDQDYVTIVPVGAGASAYQEYAYTDGSAPVILRTPIETGDFEIRIVREAGDQNQVLFSKPIAITPSVATLSAPATIAAGGTLNVVANGPVSREGDDDVYIAITGPDEGAGSYSGGYEYVITAGETIAITVPDEPGSYELRYIANGYQPTILARQPLTIQ</sequence>
<dbReference type="InterPro" id="IPR051266">
    <property type="entry name" value="CLCR"/>
</dbReference>
<comment type="caution">
    <text evidence="3">The sequence shown here is derived from an EMBL/GenBank/DDBJ whole genome shotgun (WGS) entry which is preliminary data.</text>
</comment>
<keyword evidence="4" id="KW-1185">Reference proteome</keyword>
<dbReference type="Pfam" id="PF13519">
    <property type="entry name" value="VWA_2"/>
    <property type="match status" value="1"/>
</dbReference>
<dbReference type="RefSeq" id="WP_377375357.1">
    <property type="nucleotide sequence ID" value="NZ_JBHSSW010000003.1"/>
</dbReference>
<evidence type="ECO:0000259" key="2">
    <source>
        <dbReference type="PROSITE" id="PS50234"/>
    </source>
</evidence>
<evidence type="ECO:0000313" key="3">
    <source>
        <dbReference type="EMBL" id="MFC6197064.1"/>
    </source>
</evidence>
<name>A0ABW1S683_9PROT</name>
<dbReference type="InterPro" id="IPR036465">
    <property type="entry name" value="vWFA_dom_sf"/>
</dbReference>
<evidence type="ECO:0000256" key="1">
    <source>
        <dbReference type="SAM" id="SignalP"/>
    </source>
</evidence>
<dbReference type="PANTHER" id="PTHR10579:SF166">
    <property type="entry name" value="VWFA DOMAIN-CONTAINING PROTEIN"/>
    <property type="match status" value="1"/>
</dbReference>
<feature type="signal peptide" evidence="1">
    <location>
        <begin position="1"/>
        <end position="22"/>
    </location>
</feature>
<feature type="domain" description="VWFA" evidence="2">
    <location>
        <begin position="30"/>
        <end position="221"/>
    </location>
</feature>
<proteinExistence type="predicted"/>
<dbReference type="Gene3D" id="3.40.50.410">
    <property type="entry name" value="von Willebrand factor, type A domain"/>
    <property type="match status" value="1"/>
</dbReference>
<feature type="chain" id="PRO_5046596544" evidence="1">
    <location>
        <begin position="23"/>
        <end position="664"/>
    </location>
</feature>
<dbReference type="InterPro" id="IPR002035">
    <property type="entry name" value="VWF_A"/>
</dbReference>
<accession>A0ABW1S683</accession>
<dbReference type="Proteomes" id="UP001596303">
    <property type="component" value="Unassembled WGS sequence"/>
</dbReference>
<dbReference type="PROSITE" id="PS50234">
    <property type="entry name" value="VWFA"/>
    <property type="match status" value="1"/>
</dbReference>
<dbReference type="EMBL" id="JBHSSW010000003">
    <property type="protein sequence ID" value="MFC6197064.1"/>
    <property type="molecule type" value="Genomic_DNA"/>
</dbReference>
<keyword evidence="1" id="KW-0732">Signal</keyword>
<dbReference type="SMART" id="SM00327">
    <property type="entry name" value="VWA"/>
    <property type="match status" value="1"/>
</dbReference>
<gene>
    <name evidence="3" type="ORF">ACFQDM_03200</name>
</gene>
<organism evidence="3 4">
    <name type="scientific">Ponticaulis profundi</name>
    <dbReference type="NCBI Taxonomy" id="2665222"/>
    <lineage>
        <taxon>Bacteria</taxon>
        <taxon>Pseudomonadati</taxon>
        <taxon>Pseudomonadota</taxon>
        <taxon>Alphaproteobacteria</taxon>
        <taxon>Hyphomonadales</taxon>
        <taxon>Hyphomonadaceae</taxon>
        <taxon>Ponticaulis</taxon>
    </lineage>
</organism>
<reference evidence="4" key="1">
    <citation type="journal article" date="2019" name="Int. J. Syst. Evol. Microbiol.">
        <title>The Global Catalogue of Microorganisms (GCM) 10K type strain sequencing project: providing services to taxonomists for standard genome sequencing and annotation.</title>
        <authorList>
            <consortium name="The Broad Institute Genomics Platform"/>
            <consortium name="The Broad Institute Genome Sequencing Center for Infectious Disease"/>
            <person name="Wu L."/>
            <person name="Ma J."/>
        </authorList>
    </citation>
    <scope>NUCLEOTIDE SEQUENCE [LARGE SCALE GENOMIC DNA]</scope>
    <source>
        <strain evidence="4">CGMCC-1.15741</strain>
    </source>
</reference>
<dbReference type="SUPFAM" id="SSF53300">
    <property type="entry name" value="vWA-like"/>
    <property type="match status" value="1"/>
</dbReference>
<protein>
    <submittedName>
        <fullName evidence="3">VWA domain-containing protein</fullName>
    </submittedName>
</protein>
<dbReference type="PANTHER" id="PTHR10579">
    <property type="entry name" value="CALCIUM-ACTIVATED CHLORIDE CHANNEL REGULATOR"/>
    <property type="match status" value="1"/>
</dbReference>
<evidence type="ECO:0000313" key="4">
    <source>
        <dbReference type="Proteomes" id="UP001596303"/>
    </source>
</evidence>